<dbReference type="EMBL" id="KB870811">
    <property type="protein sequence ID" value="EOA16498.1"/>
    <property type="molecule type" value="Genomic_DNA"/>
</dbReference>
<evidence type="ECO:0000313" key="3">
    <source>
        <dbReference type="Proteomes" id="UP000029121"/>
    </source>
</evidence>
<keyword evidence="3" id="KW-1185">Reference proteome</keyword>
<feature type="region of interest" description="Disordered" evidence="1">
    <location>
        <begin position="472"/>
        <end position="495"/>
    </location>
</feature>
<name>R0GZF0_9BRAS</name>
<proteinExistence type="predicted"/>
<dbReference type="PANTHER" id="PTHR33443:SF30">
    <property type="entry name" value="SARCOSINE DEHYDROGENASE-2C PROTEIN"/>
    <property type="match status" value="1"/>
</dbReference>
<dbReference type="KEGG" id="crb:17877502"/>
<dbReference type="PANTHER" id="PTHR33443">
    <property type="entry name" value="ZGC:112980"/>
    <property type="match status" value="1"/>
</dbReference>
<accession>R0GZF0</accession>
<feature type="region of interest" description="Disordered" evidence="1">
    <location>
        <begin position="409"/>
        <end position="457"/>
    </location>
</feature>
<sequence>MNHIVIDVSSGEEDYNSDLFGGILKVSDEKSKSADLFNPMVKDEDDDDDCVILDCDPTAKEETVIDTCGTDEVLVLGQKGEIACRDFPHPRHACAKYPFKSTLHQQFCEMCHCYVCDTRAPCPYWFRGLSLLEHCHANDKDKTWKNQRQRIRTLNMLPRPVSKHASNIVQLKRVSRPQSVPFPQNSSAPVTQFGIQACSTATSVATHPNTYSRPDHRTVQFETFPNNPVSQPHAVQSLPNNRSGSYNGVQSLPNNRSGSYNGVQSLPNQRGCSYNGNPSTQTVPSNPYVWTRTPSSGASHLENGVQNIAQGSQATCYTPPSASQGNSQRIITGSGYMSTMRGPRTKESARKTNQTMYSGGPRTKESVRKTTHHVYSGNLQTNEVPSITPSASQGNAQRIVAGYISNVRGPRTKESARKSTHHMNYGNLQTNKVPSMTPNPPANQHQQQPQSGSYKDRVLSEFEEWLLDDSSSLYPLSGQDNATTDPFDFESFLNE</sequence>
<organism evidence="2 3">
    <name type="scientific">Capsella rubella</name>
    <dbReference type="NCBI Taxonomy" id="81985"/>
    <lineage>
        <taxon>Eukaryota</taxon>
        <taxon>Viridiplantae</taxon>
        <taxon>Streptophyta</taxon>
        <taxon>Embryophyta</taxon>
        <taxon>Tracheophyta</taxon>
        <taxon>Spermatophyta</taxon>
        <taxon>Magnoliopsida</taxon>
        <taxon>eudicotyledons</taxon>
        <taxon>Gunneridae</taxon>
        <taxon>Pentapetalae</taxon>
        <taxon>rosids</taxon>
        <taxon>malvids</taxon>
        <taxon>Brassicales</taxon>
        <taxon>Brassicaceae</taxon>
        <taxon>Camelineae</taxon>
        <taxon>Capsella</taxon>
    </lineage>
</organism>
<dbReference type="OrthoDB" id="266020at2759"/>
<reference evidence="3" key="1">
    <citation type="journal article" date="2013" name="Nat. Genet.">
        <title>The Capsella rubella genome and the genomic consequences of rapid mating system evolution.</title>
        <authorList>
            <person name="Slotte T."/>
            <person name="Hazzouri K.M."/>
            <person name="Agren J.A."/>
            <person name="Koenig D."/>
            <person name="Maumus F."/>
            <person name="Guo Y.L."/>
            <person name="Steige K."/>
            <person name="Platts A.E."/>
            <person name="Escobar J.S."/>
            <person name="Newman L.K."/>
            <person name="Wang W."/>
            <person name="Mandakova T."/>
            <person name="Vello E."/>
            <person name="Smith L.M."/>
            <person name="Henz S.R."/>
            <person name="Steffen J."/>
            <person name="Takuno S."/>
            <person name="Brandvain Y."/>
            <person name="Coop G."/>
            <person name="Andolfatto P."/>
            <person name="Hu T.T."/>
            <person name="Blanchette M."/>
            <person name="Clark R.M."/>
            <person name="Quesneville H."/>
            <person name="Nordborg M."/>
            <person name="Gaut B.S."/>
            <person name="Lysak M.A."/>
            <person name="Jenkins J."/>
            <person name="Grimwood J."/>
            <person name="Chapman J."/>
            <person name="Prochnik S."/>
            <person name="Shu S."/>
            <person name="Rokhsar D."/>
            <person name="Schmutz J."/>
            <person name="Weigel D."/>
            <person name="Wright S.I."/>
        </authorList>
    </citation>
    <scope>NUCLEOTIDE SEQUENCE [LARGE SCALE GENOMIC DNA]</scope>
    <source>
        <strain evidence="3">cv. Monte Gargano</strain>
    </source>
</reference>
<dbReference type="Proteomes" id="UP000029121">
    <property type="component" value="Unassembled WGS sequence"/>
</dbReference>
<feature type="region of interest" description="Disordered" evidence="1">
    <location>
        <begin position="226"/>
        <end position="265"/>
    </location>
</feature>
<protein>
    <recommendedName>
        <fullName evidence="4">RPM1 interacting protein 13</fullName>
    </recommendedName>
</protein>
<evidence type="ECO:0000313" key="2">
    <source>
        <dbReference type="EMBL" id="EOA16498.1"/>
    </source>
</evidence>
<feature type="region of interest" description="Disordered" evidence="1">
    <location>
        <begin position="334"/>
        <end position="368"/>
    </location>
</feature>
<dbReference type="eggNOG" id="ENOG502QRK3">
    <property type="taxonomic scope" value="Eukaryota"/>
</dbReference>
<feature type="compositionally biased region" description="Polar residues" evidence="1">
    <location>
        <begin position="426"/>
        <end position="436"/>
    </location>
</feature>
<evidence type="ECO:0008006" key="4">
    <source>
        <dbReference type="Google" id="ProtNLM"/>
    </source>
</evidence>
<dbReference type="InterPro" id="IPR053234">
    <property type="entry name" value="RPM1_Interactor"/>
</dbReference>
<gene>
    <name evidence="2" type="ORF">CARUB_v10004656mg</name>
</gene>
<evidence type="ECO:0000256" key="1">
    <source>
        <dbReference type="SAM" id="MobiDB-lite"/>
    </source>
</evidence>
<dbReference type="STRING" id="81985.R0GZF0"/>
<dbReference type="AlphaFoldDB" id="R0GZF0"/>